<keyword evidence="2" id="KW-0547">Nucleotide-binding</keyword>
<dbReference type="InterPro" id="IPR053149">
    <property type="entry name" value="TPK"/>
</dbReference>
<gene>
    <name evidence="7" type="ORF">F8154_07225</name>
</gene>
<keyword evidence="8" id="KW-1185">Reference proteome</keyword>
<name>A0A6I0FB71_9FIRM</name>
<feature type="domain" description="Thiamin pyrophosphokinase thiamin-binding" evidence="6">
    <location>
        <begin position="143"/>
        <end position="209"/>
    </location>
</feature>
<dbReference type="GO" id="GO:0009229">
    <property type="term" value="P:thiamine diphosphate biosynthetic process"/>
    <property type="evidence" value="ECO:0007669"/>
    <property type="project" value="InterPro"/>
</dbReference>
<dbReference type="CDD" id="cd07995">
    <property type="entry name" value="TPK"/>
    <property type="match status" value="1"/>
</dbReference>
<keyword evidence="3 7" id="KW-0418">Kinase</keyword>
<dbReference type="InterPro" id="IPR036759">
    <property type="entry name" value="TPK_catalytic_sf"/>
</dbReference>
<dbReference type="GO" id="GO:0005524">
    <property type="term" value="F:ATP binding"/>
    <property type="evidence" value="ECO:0007669"/>
    <property type="project" value="UniProtKB-KW"/>
</dbReference>
<dbReference type="Proteomes" id="UP000432715">
    <property type="component" value="Unassembled WGS sequence"/>
</dbReference>
<evidence type="ECO:0000256" key="1">
    <source>
        <dbReference type="ARBA" id="ARBA00022679"/>
    </source>
</evidence>
<dbReference type="AlphaFoldDB" id="A0A6I0FB71"/>
<keyword evidence="1 7" id="KW-0808">Transferase</keyword>
<evidence type="ECO:0000313" key="8">
    <source>
        <dbReference type="Proteomes" id="UP000432715"/>
    </source>
</evidence>
<dbReference type="EC" id="2.7.6.2" evidence="5"/>
<organism evidence="7 8">
    <name type="scientific">Alkaliphilus pronyensis</name>
    <dbReference type="NCBI Taxonomy" id="1482732"/>
    <lineage>
        <taxon>Bacteria</taxon>
        <taxon>Bacillati</taxon>
        <taxon>Bacillota</taxon>
        <taxon>Clostridia</taxon>
        <taxon>Peptostreptococcales</taxon>
        <taxon>Natronincolaceae</taxon>
        <taxon>Alkaliphilus</taxon>
    </lineage>
</organism>
<dbReference type="GO" id="GO:0006772">
    <property type="term" value="P:thiamine metabolic process"/>
    <property type="evidence" value="ECO:0007669"/>
    <property type="project" value="UniProtKB-UniRule"/>
</dbReference>
<dbReference type="Gene3D" id="3.40.50.10240">
    <property type="entry name" value="Thiamin pyrophosphokinase, catalytic domain"/>
    <property type="match status" value="1"/>
</dbReference>
<dbReference type="PANTHER" id="PTHR41299">
    <property type="entry name" value="THIAMINE PYROPHOSPHOKINASE"/>
    <property type="match status" value="1"/>
</dbReference>
<evidence type="ECO:0000259" key="6">
    <source>
        <dbReference type="SMART" id="SM00983"/>
    </source>
</evidence>
<keyword evidence="4" id="KW-0067">ATP-binding</keyword>
<dbReference type="InterPro" id="IPR007373">
    <property type="entry name" value="Thiamin_PyroPKinase_B1-bd"/>
</dbReference>
<evidence type="ECO:0000313" key="7">
    <source>
        <dbReference type="EMBL" id="KAB3535225.1"/>
    </source>
</evidence>
<proteinExistence type="predicted"/>
<dbReference type="SMART" id="SM00983">
    <property type="entry name" value="TPK_B1_binding"/>
    <property type="match status" value="1"/>
</dbReference>
<dbReference type="Pfam" id="PF04265">
    <property type="entry name" value="TPK_B1_binding"/>
    <property type="match status" value="1"/>
</dbReference>
<dbReference type="SUPFAM" id="SSF63999">
    <property type="entry name" value="Thiamin pyrophosphokinase, catalytic domain"/>
    <property type="match status" value="1"/>
</dbReference>
<protein>
    <recommendedName>
        <fullName evidence="5">Thiamine diphosphokinase</fullName>
        <ecNumber evidence="5">2.7.6.2</ecNumber>
    </recommendedName>
</protein>
<dbReference type="GO" id="GO:0004788">
    <property type="term" value="F:thiamine diphosphokinase activity"/>
    <property type="evidence" value="ECO:0007669"/>
    <property type="project" value="UniProtKB-UniRule"/>
</dbReference>
<evidence type="ECO:0000256" key="2">
    <source>
        <dbReference type="ARBA" id="ARBA00022741"/>
    </source>
</evidence>
<dbReference type="SUPFAM" id="SSF63862">
    <property type="entry name" value="Thiamin pyrophosphokinase, substrate-binding domain"/>
    <property type="match status" value="1"/>
</dbReference>
<dbReference type="PANTHER" id="PTHR41299:SF1">
    <property type="entry name" value="THIAMINE PYROPHOSPHOKINASE"/>
    <property type="match status" value="1"/>
</dbReference>
<dbReference type="OrthoDB" id="9804377at2"/>
<dbReference type="GO" id="GO:0016301">
    <property type="term" value="F:kinase activity"/>
    <property type="evidence" value="ECO:0007669"/>
    <property type="project" value="UniProtKB-KW"/>
</dbReference>
<sequence length="215" mass="23896">MELYKMKVLIIANGHISSMDFLESQIKQHSYIICADGAAKYLVSLHKRPNLLLGDFDSISKKDMNWMLNEGVKVERYSTRKDKTDTDIALDYAIALNPQLITIVGCMGSRWDHSLGNLMLLNRLLEMGIKGALMDEKNIATITNSELEVEATDANVSIIPLSSCVKGVTLEGMEYPLNNYDISRGSSIGISNRLLSKKGKITVKDGVLLVIISWE</sequence>
<comment type="caution">
    <text evidence="7">The sequence shown here is derived from an EMBL/GenBank/DDBJ whole genome shotgun (WGS) entry which is preliminary data.</text>
</comment>
<accession>A0A6I0FB71</accession>
<dbReference type="NCBIfam" id="TIGR01378">
    <property type="entry name" value="thi_PPkinase"/>
    <property type="match status" value="1"/>
</dbReference>
<evidence type="ECO:0000256" key="4">
    <source>
        <dbReference type="ARBA" id="ARBA00022840"/>
    </source>
</evidence>
<dbReference type="InterPro" id="IPR006282">
    <property type="entry name" value="Thi_PPkinase"/>
</dbReference>
<evidence type="ECO:0000256" key="3">
    <source>
        <dbReference type="ARBA" id="ARBA00022777"/>
    </source>
</evidence>
<dbReference type="Pfam" id="PF04263">
    <property type="entry name" value="TPK_catalytic"/>
    <property type="match status" value="1"/>
</dbReference>
<dbReference type="InterPro" id="IPR007371">
    <property type="entry name" value="TPK_catalytic"/>
</dbReference>
<evidence type="ECO:0000256" key="5">
    <source>
        <dbReference type="NCBIfam" id="TIGR01378"/>
    </source>
</evidence>
<dbReference type="EMBL" id="WBZC01000023">
    <property type="protein sequence ID" value="KAB3535225.1"/>
    <property type="molecule type" value="Genomic_DNA"/>
</dbReference>
<dbReference type="InterPro" id="IPR036371">
    <property type="entry name" value="TPK_B1-bd_sf"/>
</dbReference>
<dbReference type="GO" id="GO:0030975">
    <property type="term" value="F:thiamine binding"/>
    <property type="evidence" value="ECO:0007669"/>
    <property type="project" value="InterPro"/>
</dbReference>
<reference evidence="7 8" key="1">
    <citation type="submission" date="2019-10" db="EMBL/GenBank/DDBJ databases">
        <title>Alkaliphilus serpentinus sp. nov. and Alkaliphilus pronyensis sp. nov., two novel anaerobic alkaliphilic species isolated from the serpentinized-hosted hydrothermal field of the Prony Bay (New Caledonia).</title>
        <authorList>
            <person name="Postec A."/>
        </authorList>
    </citation>
    <scope>NUCLEOTIDE SEQUENCE [LARGE SCALE GENOMIC DNA]</scope>
    <source>
        <strain evidence="7 8">LacV</strain>
    </source>
</reference>